<dbReference type="PANTHER" id="PTHR31061:SF24">
    <property type="entry name" value="LD22376P"/>
    <property type="match status" value="1"/>
</dbReference>
<gene>
    <name evidence="1" type="ORF">CTOB1V02_LOCUS3116</name>
</gene>
<dbReference type="PANTHER" id="PTHR31061">
    <property type="entry name" value="LD22376P"/>
    <property type="match status" value="1"/>
</dbReference>
<name>A0A7R8W6B8_9CRUS</name>
<reference evidence="1" key="1">
    <citation type="submission" date="2020-11" db="EMBL/GenBank/DDBJ databases">
        <authorList>
            <person name="Tran Van P."/>
        </authorList>
    </citation>
    <scope>NUCLEOTIDE SEQUENCE</scope>
</reference>
<accession>A0A7R8W6B8</accession>
<organism evidence="1">
    <name type="scientific">Cyprideis torosa</name>
    <dbReference type="NCBI Taxonomy" id="163714"/>
    <lineage>
        <taxon>Eukaryota</taxon>
        <taxon>Metazoa</taxon>
        <taxon>Ecdysozoa</taxon>
        <taxon>Arthropoda</taxon>
        <taxon>Crustacea</taxon>
        <taxon>Oligostraca</taxon>
        <taxon>Ostracoda</taxon>
        <taxon>Podocopa</taxon>
        <taxon>Podocopida</taxon>
        <taxon>Cytherocopina</taxon>
        <taxon>Cytheroidea</taxon>
        <taxon>Cytherideidae</taxon>
        <taxon>Cyprideis</taxon>
    </lineage>
</organism>
<dbReference type="EMBL" id="OB660517">
    <property type="protein sequence ID" value="CAD7225170.1"/>
    <property type="molecule type" value="Genomic_DNA"/>
</dbReference>
<evidence type="ECO:0008006" key="2">
    <source>
        <dbReference type="Google" id="ProtNLM"/>
    </source>
</evidence>
<evidence type="ECO:0000313" key="1">
    <source>
        <dbReference type="EMBL" id="CAD7225170.1"/>
    </source>
</evidence>
<proteinExistence type="predicted"/>
<dbReference type="AlphaFoldDB" id="A0A7R8W6B8"/>
<dbReference type="OrthoDB" id="2149840at2759"/>
<protein>
    <recommendedName>
        <fullName evidence="2">Heparan-alpha-glucosaminide N-acetyltransferase</fullName>
    </recommendedName>
</protein>
<sequence length="604" mass="68546">MPLFEDPNAAEFLGLSLTELRWDQAYLRLPSEGAPGFIYTLYEECHKCPFTNPTDYPAEPGKPNAIIVGTARHTSFSLRKTGSNEFFPVESNEEEICRGSYQFGEFGVYSVDQNCNITIDKEPVNIYWGLLAVTIFFFGLALLRVFYGILSSKCGVSLMFWRRKPHALAETDRPLMTEKKKQRLKSLDTFRGISIVIMIFVNDGGAQYWFFKHAHWNGIYVADLVFPWFMWIMGVCIPMSIRSSLRREKSRWAIYRRIIERSAKLFFLGLVLNSVGGRNDMLKFRIMGVLQRFALCYLVNGLLATCFAKKEYSPPAKGSLKHFYDIWVMLPQWIVMLVIVAIHSYLVFGFPVPNCPTGYLGPGGWHENGQHRGCVGGATGYLDKLILGEDHIYPYPEPQEVYGSGAFDPEGLIGKMVIWGSIWGIAGAILCLASKDDGFIPVNKNLWSLSYVFVTSCFAFFLLAFCYILIDIRKWWNGAPFVYPVIIFCRSASDGISRLLNPALTVTILLLNPALTVTILLLNPALTVTILLLNPALTVTILFLGMNSIVLYCGHQIGYVLFPWHWSYGSLATHWDLLVENLWGTVLWVFVAYVMYWKKVFITV</sequence>